<dbReference type="InterPro" id="IPR050445">
    <property type="entry name" value="Bact_polysacc_biosynth/exp"/>
</dbReference>
<dbReference type="InterPro" id="IPR027417">
    <property type="entry name" value="P-loop_NTPase"/>
</dbReference>
<keyword evidence="14" id="KW-1185">Reference proteome</keyword>
<keyword evidence="4 11" id="KW-0812">Transmembrane</keyword>
<sequence>MLSNNSKDKNINNSSSSPTSSRDSLDVNLSEYLVKLKRRWKPALAIFLLTLGVTGGLSLLQKKTYQGEGKLVFKQLSAADQVGIGENAGRLDTILPNQTPVSTQIQVLESEPVIQQVIDRQKLTDDENNPLKTDDFRKKLSTELIGGTDVVEVRYKHPDPKIAAEVVNTLMDVYIQEQIRGNQSEPEAAKDFINRELPTIESKVEQAEQNISAFRSENDIVDLTEEKKGLVTNLGALNQQISTTGSELQGLQAQTSALQSQLGLDLNQAVATDQLAASPEVQSILGQLTETESSLAQERQRFSEEHPSIISLTEKKNDLNSQLKGLIANTVGQGINVSQGLLQENNGIKENQLEKFITLKIDELSLQRQVTSLYQSQQNYLKRAKDIPRLEKQEQELIRNAEAAGNTLETLLDNLQKVQIAASQESGNAKVVEYSSVPEKGASGRTMLLGLGLVLGAFLANLSVVLLEMQDRSLKTLAEIKKKFSYQTIGIIPLEAPNYQGRIVTREEPDSFSSEVYRMIQANLKFLTSDKPPKVILVTSSVPEEGKSTVTANLAAAIAQLDRKVLLIDGDLRRSSQHRLWGVGNNKGLKDIITSNVSLASVIAKPMPNLSLLTSGMVNSNPLALLDSPGLSDLVGRSRRDYDLILIDAPPLPVTADVLTLSKLVDGILFVTRPGVVEQESAELAQETLATTGQKVLGMVINGVKAADFDRYSYHGRYGKSYYTKNNSATQNNDNWQKNNQVNQDLPNVSSKEKSANNSVGSANF</sequence>
<keyword evidence="6" id="KW-0067">ATP-binding</keyword>
<dbReference type="RefSeq" id="WP_229640501.1">
    <property type="nucleotide sequence ID" value="NZ_JADWDC010000022.1"/>
</dbReference>
<feature type="compositionally biased region" description="Low complexity" evidence="10">
    <location>
        <begin position="11"/>
        <end position="22"/>
    </location>
</feature>
<reference evidence="13" key="1">
    <citation type="journal article" date="2021" name="Antonie Van Leeuwenhoek">
        <title>Draft genome and description of Waterburya agarophytonicola gen. nov. sp. nov. (Pleurocapsales, Cyanobacteria): a seaweed symbiont.</title>
        <authorList>
            <person name="Bonthond G."/>
            <person name="Shalygin S."/>
            <person name="Bayer T."/>
            <person name="Weinberger F."/>
        </authorList>
    </citation>
    <scope>NUCLEOTIDE SEQUENCE</scope>
    <source>
        <strain evidence="13">KI4</strain>
    </source>
</reference>
<comment type="subcellular location">
    <subcellularLocation>
        <location evidence="1">Cell membrane</location>
        <topology evidence="1">Multi-pass membrane protein</topology>
    </subcellularLocation>
</comment>
<feature type="transmembrane region" description="Helical" evidence="11">
    <location>
        <begin position="43"/>
        <end position="60"/>
    </location>
</feature>
<evidence type="ECO:0000256" key="5">
    <source>
        <dbReference type="ARBA" id="ARBA00022741"/>
    </source>
</evidence>
<evidence type="ECO:0000256" key="10">
    <source>
        <dbReference type="SAM" id="MobiDB-lite"/>
    </source>
</evidence>
<dbReference type="GO" id="GO:0004715">
    <property type="term" value="F:non-membrane spanning protein tyrosine kinase activity"/>
    <property type="evidence" value="ECO:0007669"/>
    <property type="project" value="UniProtKB-EC"/>
</dbReference>
<dbReference type="AlphaFoldDB" id="A0A964BSG7"/>
<dbReference type="GO" id="GO:0005524">
    <property type="term" value="F:ATP binding"/>
    <property type="evidence" value="ECO:0007669"/>
    <property type="project" value="UniProtKB-KW"/>
</dbReference>
<gene>
    <name evidence="13" type="ORF">I4641_10655</name>
</gene>
<evidence type="ECO:0000256" key="4">
    <source>
        <dbReference type="ARBA" id="ARBA00022692"/>
    </source>
</evidence>
<dbReference type="InterPro" id="IPR033756">
    <property type="entry name" value="YlxH/NBP35"/>
</dbReference>
<feature type="region of interest" description="Disordered" evidence="10">
    <location>
        <begin position="1"/>
        <end position="24"/>
    </location>
</feature>
<accession>A0A964BSG7</accession>
<dbReference type="EC" id="2.7.10.2" evidence="13"/>
<comment type="similarity">
    <text evidence="2">Belongs to the CpsC/CapA family.</text>
</comment>
<feature type="compositionally biased region" description="Low complexity" evidence="10">
    <location>
        <begin position="731"/>
        <end position="744"/>
    </location>
</feature>
<dbReference type="InterPro" id="IPR005702">
    <property type="entry name" value="Wzc-like_C"/>
</dbReference>
<dbReference type="GO" id="GO:0005886">
    <property type="term" value="C:plasma membrane"/>
    <property type="evidence" value="ECO:0007669"/>
    <property type="project" value="UniProtKB-SubCell"/>
</dbReference>
<dbReference type="SUPFAM" id="SSF52540">
    <property type="entry name" value="P-loop containing nucleoside triphosphate hydrolases"/>
    <property type="match status" value="1"/>
</dbReference>
<evidence type="ECO:0000256" key="7">
    <source>
        <dbReference type="ARBA" id="ARBA00022989"/>
    </source>
</evidence>
<organism evidence="13 14">
    <name type="scientific">Waterburya agarophytonicola KI4</name>
    <dbReference type="NCBI Taxonomy" id="2874699"/>
    <lineage>
        <taxon>Bacteria</taxon>
        <taxon>Bacillati</taxon>
        <taxon>Cyanobacteriota</taxon>
        <taxon>Cyanophyceae</taxon>
        <taxon>Pleurocapsales</taxon>
        <taxon>Hyellaceae</taxon>
        <taxon>Waterburya</taxon>
        <taxon>Waterburya agarophytonicola</taxon>
    </lineage>
</organism>
<evidence type="ECO:0000256" key="2">
    <source>
        <dbReference type="ARBA" id="ARBA00006683"/>
    </source>
</evidence>
<comment type="caution">
    <text evidence="13">The sequence shown here is derived from an EMBL/GenBank/DDBJ whole genome shotgun (WGS) entry which is preliminary data.</text>
</comment>
<evidence type="ECO:0000256" key="8">
    <source>
        <dbReference type="ARBA" id="ARBA00023136"/>
    </source>
</evidence>
<feature type="coiled-coil region" evidence="9">
    <location>
        <begin position="190"/>
        <end position="240"/>
    </location>
</feature>
<dbReference type="Pfam" id="PF02706">
    <property type="entry name" value="Wzz"/>
    <property type="match status" value="1"/>
</dbReference>
<evidence type="ECO:0000313" key="13">
    <source>
        <dbReference type="EMBL" id="MCC0177436.1"/>
    </source>
</evidence>
<keyword evidence="13" id="KW-0808">Transferase</keyword>
<evidence type="ECO:0000256" key="6">
    <source>
        <dbReference type="ARBA" id="ARBA00022840"/>
    </source>
</evidence>
<evidence type="ECO:0000256" key="3">
    <source>
        <dbReference type="ARBA" id="ARBA00022475"/>
    </source>
</evidence>
<keyword evidence="8 11" id="KW-0472">Membrane</keyword>
<dbReference type="CDD" id="cd05387">
    <property type="entry name" value="BY-kinase"/>
    <property type="match status" value="1"/>
</dbReference>
<feature type="compositionally biased region" description="Polar residues" evidence="10">
    <location>
        <begin position="745"/>
        <end position="765"/>
    </location>
</feature>
<keyword evidence="3" id="KW-1003">Cell membrane</keyword>
<keyword evidence="5" id="KW-0547">Nucleotide-binding</keyword>
<evidence type="ECO:0000256" key="1">
    <source>
        <dbReference type="ARBA" id="ARBA00004651"/>
    </source>
</evidence>
<dbReference type="NCBIfam" id="TIGR01007">
    <property type="entry name" value="eps_fam"/>
    <property type="match status" value="1"/>
</dbReference>
<feature type="domain" description="Polysaccharide chain length determinant N-terminal" evidence="12">
    <location>
        <begin position="27"/>
        <end position="119"/>
    </location>
</feature>
<dbReference type="Gene3D" id="3.40.50.300">
    <property type="entry name" value="P-loop containing nucleotide triphosphate hydrolases"/>
    <property type="match status" value="1"/>
</dbReference>
<keyword evidence="9" id="KW-0175">Coiled coil</keyword>
<dbReference type="Proteomes" id="UP000729733">
    <property type="component" value="Unassembled WGS sequence"/>
</dbReference>
<dbReference type="InterPro" id="IPR003856">
    <property type="entry name" value="LPS_length_determ_N"/>
</dbReference>
<evidence type="ECO:0000256" key="11">
    <source>
        <dbReference type="SAM" id="Phobius"/>
    </source>
</evidence>
<evidence type="ECO:0000256" key="9">
    <source>
        <dbReference type="SAM" id="Coils"/>
    </source>
</evidence>
<dbReference type="PANTHER" id="PTHR32309">
    <property type="entry name" value="TYROSINE-PROTEIN KINASE"/>
    <property type="match status" value="1"/>
</dbReference>
<dbReference type="Pfam" id="PF10609">
    <property type="entry name" value="ParA"/>
    <property type="match status" value="1"/>
</dbReference>
<protein>
    <submittedName>
        <fullName evidence="13">Polysaccharide biosynthesis tyrosine autokinase</fullName>
        <ecNumber evidence="13">2.7.10.2</ecNumber>
    </submittedName>
</protein>
<evidence type="ECO:0000313" key="14">
    <source>
        <dbReference type="Proteomes" id="UP000729733"/>
    </source>
</evidence>
<name>A0A964BSG7_9CYAN</name>
<feature type="compositionally biased region" description="Basic and acidic residues" evidence="10">
    <location>
        <begin position="1"/>
        <end position="10"/>
    </location>
</feature>
<proteinExistence type="inferred from homology"/>
<dbReference type="EMBL" id="JADWDC010000022">
    <property type="protein sequence ID" value="MCC0177436.1"/>
    <property type="molecule type" value="Genomic_DNA"/>
</dbReference>
<feature type="region of interest" description="Disordered" evidence="10">
    <location>
        <begin position="725"/>
        <end position="765"/>
    </location>
</feature>
<dbReference type="PANTHER" id="PTHR32309:SF13">
    <property type="entry name" value="FERRIC ENTEROBACTIN TRANSPORT PROTEIN FEPE"/>
    <property type="match status" value="1"/>
</dbReference>
<keyword evidence="7 11" id="KW-1133">Transmembrane helix</keyword>
<evidence type="ECO:0000259" key="12">
    <source>
        <dbReference type="Pfam" id="PF02706"/>
    </source>
</evidence>